<dbReference type="EMBL" id="CP000230">
    <property type="protein sequence ID" value="ABC22537.1"/>
    <property type="molecule type" value="Genomic_DNA"/>
</dbReference>
<dbReference type="PATRIC" id="fig|269796.9.peg.1815"/>
<organism evidence="1 2">
    <name type="scientific">Rhodospirillum rubrum (strain ATCC 11170 / ATH 1.1.1 / DSM 467 / LMG 4362 / NCIMB 8255 / S1)</name>
    <dbReference type="NCBI Taxonomy" id="269796"/>
    <lineage>
        <taxon>Bacteria</taxon>
        <taxon>Pseudomonadati</taxon>
        <taxon>Pseudomonadota</taxon>
        <taxon>Alphaproteobacteria</taxon>
        <taxon>Rhodospirillales</taxon>
        <taxon>Rhodospirillaceae</taxon>
        <taxon>Rhodospirillum</taxon>
    </lineage>
</organism>
<evidence type="ECO:0000313" key="1">
    <source>
        <dbReference type="EMBL" id="ABC22537.1"/>
    </source>
</evidence>
<protein>
    <recommendedName>
        <fullName evidence="3">AlpA family phage regulatory protein</fullName>
    </recommendedName>
</protein>
<evidence type="ECO:0008006" key="3">
    <source>
        <dbReference type="Google" id="ProtNLM"/>
    </source>
</evidence>
<dbReference type="EnsemblBacteria" id="ABC22537">
    <property type="protein sequence ID" value="ABC22537"/>
    <property type="gene ID" value="Rru_A1737"/>
</dbReference>
<dbReference type="AlphaFoldDB" id="Q2RTK8"/>
<dbReference type="HOGENOM" id="CLU_2411270_0_0_5"/>
<gene>
    <name evidence="1" type="ordered locus">Rru_A1737</name>
</gene>
<dbReference type="Proteomes" id="UP000001929">
    <property type="component" value="Chromosome"/>
</dbReference>
<name>Q2RTK8_RHORT</name>
<reference evidence="1 2" key="1">
    <citation type="journal article" date="2011" name="Stand. Genomic Sci.">
        <title>Complete genome sequence of Rhodospirillum rubrum type strain (S1).</title>
        <authorList>
            <person name="Munk A.C."/>
            <person name="Copeland A."/>
            <person name="Lucas S."/>
            <person name="Lapidus A."/>
            <person name="Del Rio T.G."/>
            <person name="Barry K."/>
            <person name="Detter J.C."/>
            <person name="Hammon N."/>
            <person name="Israni S."/>
            <person name="Pitluck S."/>
            <person name="Brettin T."/>
            <person name="Bruce D."/>
            <person name="Han C."/>
            <person name="Tapia R."/>
            <person name="Gilna P."/>
            <person name="Schmutz J."/>
            <person name="Larimer F."/>
            <person name="Land M."/>
            <person name="Kyrpides N.C."/>
            <person name="Mavromatis K."/>
            <person name="Richardson P."/>
            <person name="Rohde M."/>
            <person name="Goker M."/>
            <person name="Klenk H.P."/>
            <person name="Zhang Y."/>
            <person name="Roberts G.P."/>
            <person name="Reslewic S."/>
            <person name="Schwartz D.C."/>
        </authorList>
    </citation>
    <scope>NUCLEOTIDE SEQUENCE [LARGE SCALE GENOMIC DNA]</scope>
    <source>
        <strain evidence="2">ATCC 11170 / ATH 1.1.1 / DSM 467 / LMG 4362 / NCIMB 8255 / S1</strain>
    </source>
</reference>
<accession>Q2RTK8</accession>
<sequence length="92" mass="10219">MSDRTLLNRAQVAIRLGITVECFYRKRRDLEAQGFPPPAFGRMSGERWDPAAIDHWLDAMLPPAALSRDAAGEDKWAAQLDNRVALVALGGR</sequence>
<evidence type="ECO:0000313" key="2">
    <source>
        <dbReference type="Proteomes" id="UP000001929"/>
    </source>
</evidence>
<dbReference type="KEGG" id="rru:Rru_A1737"/>
<dbReference type="RefSeq" id="WP_011389490.1">
    <property type="nucleotide sequence ID" value="NC_007643.1"/>
</dbReference>
<proteinExistence type="predicted"/>
<keyword evidence="2" id="KW-1185">Reference proteome</keyword>